<evidence type="ECO:0000313" key="12">
    <source>
        <dbReference type="Proteomes" id="UP001528912"/>
    </source>
</evidence>
<evidence type="ECO:0000256" key="2">
    <source>
        <dbReference type="ARBA" id="ARBA00008420"/>
    </source>
</evidence>
<dbReference type="EMBL" id="JAROAV010000028">
    <property type="protein sequence ID" value="MDF8264693.1"/>
    <property type="molecule type" value="Genomic_DNA"/>
</dbReference>
<dbReference type="NCBIfam" id="TIGR01313">
    <property type="entry name" value="therm_gnt_kin"/>
    <property type="match status" value="1"/>
</dbReference>
<dbReference type="InterPro" id="IPR006001">
    <property type="entry name" value="Therm_gnt_kin"/>
</dbReference>
<keyword evidence="12" id="KW-1185">Reference proteome</keyword>
<evidence type="ECO:0000256" key="1">
    <source>
        <dbReference type="ARBA" id="ARBA00004761"/>
    </source>
</evidence>
<dbReference type="PANTHER" id="PTHR43442:SF3">
    <property type="entry name" value="GLUCONOKINASE-RELATED"/>
    <property type="match status" value="1"/>
</dbReference>
<comment type="pathway">
    <text evidence="1">Carbohydrate acid metabolism.</text>
</comment>
<dbReference type="CDD" id="cd02021">
    <property type="entry name" value="GntK"/>
    <property type="match status" value="1"/>
</dbReference>
<organism evidence="11 12">
    <name type="scientific">Luteipulveratus flavus</name>
    <dbReference type="NCBI Taxonomy" id="3031728"/>
    <lineage>
        <taxon>Bacteria</taxon>
        <taxon>Bacillati</taxon>
        <taxon>Actinomycetota</taxon>
        <taxon>Actinomycetes</taxon>
        <taxon>Micrococcales</taxon>
        <taxon>Dermacoccaceae</taxon>
        <taxon>Luteipulveratus</taxon>
    </lineage>
</organism>
<dbReference type="Proteomes" id="UP001528912">
    <property type="component" value="Unassembled WGS sequence"/>
</dbReference>
<dbReference type="SUPFAM" id="SSF52540">
    <property type="entry name" value="P-loop containing nucleoside triphosphate hydrolases"/>
    <property type="match status" value="1"/>
</dbReference>
<feature type="region of interest" description="Disordered" evidence="10">
    <location>
        <begin position="173"/>
        <end position="199"/>
    </location>
</feature>
<evidence type="ECO:0000256" key="10">
    <source>
        <dbReference type="SAM" id="MobiDB-lite"/>
    </source>
</evidence>
<evidence type="ECO:0000256" key="5">
    <source>
        <dbReference type="ARBA" id="ARBA00022741"/>
    </source>
</evidence>
<reference evidence="11 12" key="1">
    <citation type="submission" date="2023-03" db="EMBL/GenBank/DDBJ databases">
        <title>YIM 133296 draft genome.</title>
        <authorList>
            <person name="Xiong L."/>
        </authorList>
    </citation>
    <scope>NUCLEOTIDE SEQUENCE [LARGE SCALE GENOMIC DNA]</scope>
    <source>
        <strain evidence="11 12">YIM 133296</strain>
    </source>
</reference>
<dbReference type="EC" id="2.7.1.12" evidence="3 9"/>
<dbReference type="InterPro" id="IPR027417">
    <property type="entry name" value="P-loop_NTPase"/>
</dbReference>
<gene>
    <name evidence="11" type="ORF">P4R38_10595</name>
</gene>
<comment type="caution">
    <text evidence="11">The sequence shown here is derived from an EMBL/GenBank/DDBJ whole genome shotgun (WGS) entry which is preliminary data.</text>
</comment>
<keyword evidence="4 9" id="KW-0808">Transferase</keyword>
<dbReference type="PANTHER" id="PTHR43442">
    <property type="entry name" value="GLUCONOKINASE-RELATED"/>
    <property type="match status" value="1"/>
</dbReference>
<evidence type="ECO:0000256" key="3">
    <source>
        <dbReference type="ARBA" id="ARBA00012054"/>
    </source>
</evidence>
<accession>A0ABT6C6X8</accession>
<protein>
    <recommendedName>
        <fullName evidence="3 9">Gluconokinase</fullName>
        <ecNumber evidence="3 9">2.7.1.12</ecNumber>
    </recommendedName>
</protein>
<evidence type="ECO:0000313" key="11">
    <source>
        <dbReference type="EMBL" id="MDF8264693.1"/>
    </source>
</evidence>
<dbReference type="RefSeq" id="WP_275237452.1">
    <property type="nucleotide sequence ID" value="NZ_JARFJC010000017.1"/>
</dbReference>
<dbReference type="Gene3D" id="3.40.50.300">
    <property type="entry name" value="P-loop containing nucleotide triphosphate hydrolases"/>
    <property type="match status" value="1"/>
</dbReference>
<proteinExistence type="inferred from homology"/>
<evidence type="ECO:0000256" key="9">
    <source>
        <dbReference type="RuleBase" id="RU363066"/>
    </source>
</evidence>
<evidence type="ECO:0000256" key="7">
    <source>
        <dbReference type="ARBA" id="ARBA00022840"/>
    </source>
</evidence>
<evidence type="ECO:0000256" key="4">
    <source>
        <dbReference type="ARBA" id="ARBA00022679"/>
    </source>
</evidence>
<evidence type="ECO:0000256" key="8">
    <source>
        <dbReference type="ARBA" id="ARBA00048090"/>
    </source>
</evidence>
<keyword evidence="6 9" id="KW-0418">Kinase</keyword>
<keyword evidence="5 9" id="KW-0547">Nucleotide-binding</keyword>
<feature type="compositionally biased region" description="Polar residues" evidence="10">
    <location>
        <begin position="188"/>
        <end position="199"/>
    </location>
</feature>
<comment type="catalytic activity">
    <reaction evidence="8 9">
        <text>D-gluconate + ATP = 6-phospho-D-gluconate + ADP + H(+)</text>
        <dbReference type="Rhea" id="RHEA:19433"/>
        <dbReference type="ChEBI" id="CHEBI:15378"/>
        <dbReference type="ChEBI" id="CHEBI:18391"/>
        <dbReference type="ChEBI" id="CHEBI:30616"/>
        <dbReference type="ChEBI" id="CHEBI:58759"/>
        <dbReference type="ChEBI" id="CHEBI:456216"/>
        <dbReference type="EC" id="2.7.1.12"/>
    </reaction>
</comment>
<keyword evidence="7 9" id="KW-0067">ATP-binding</keyword>
<dbReference type="Pfam" id="PF13671">
    <property type="entry name" value="AAA_33"/>
    <property type="match status" value="1"/>
</dbReference>
<sequence length="199" mass="21733">MSDASQQPQVVIVMGVSGSGKTTVAKGIAERMGWTFAEGDDFHPKSNVEKMKRGEPLTDEDRWPWLGAVGAWIDEQEGSGESAVVTCSALKRAYRDLLREGRPRLRFCHVDVDREVLETRLKERKGHYMPASLLASQLADLEPLQPDEPGVVVHAEGDPQEVLEDTLVALGLEPEPEGGLRGYVEPPTGQSRATGSSSR</sequence>
<name>A0ABT6C6X8_9MICO</name>
<comment type="similarity">
    <text evidence="2 9">Belongs to the gluconokinase GntK/GntV family.</text>
</comment>
<evidence type="ECO:0000256" key="6">
    <source>
        <dbReference type="ARBA" id="ARBA00022777"/>
    </source>
</evidence>